<dbReference type="EMBL" id="LBMM01019102">
    <property type="protein sequence ID" value="KMQ83621.1"/>
    <property type="molecule type" value="Genomic_DNA"/>
</dbReference>
<keyword evidence="2" id="KW-1185">Reference proteome</keyword>
<dbReference type="Pfam" id="PF23982">
    <property type="entry name" value="XM1_gp53_minor_capsid"/>
    <property type="match status" value="1"/>
</dbReference>
<name>A0A0J7K0F1_LASNI</name>
<accession>A0A0J7K0F1</accession>
<dbReference type="InterPro" id="IPR056914">
    <property type="entry name" value="Gp53-like"/>
</dbReference>
<evidence type="ECO:0000313" key="1">
    <source>
        <dbReference type="EMBL" id="KMQ83621.1"/>
    </source>
</evidence>
<dbReference type="PaxDb" id="67767-A0A0J7K0F1"/>
<organism evidence="1 2">
    <name type="scientific">Lasius niger</name>
    <name type="common">Black garden ant</name>
    <dbReference type="NCBI Taxonomy" id="67767"/>
    <lineage>
        <taxon>Eukaryota</taxon>
        <taxon>Metazoa</taxon>
        <taxon>Ecdysozoa</taxon>
        <taxon>Arthropoda</taxon>
        <taxon>Hexapoda</taxon>
        <taxon>Insecta</taxon>
        <taxon>Pterygota</taxon>
        <taxon>Neoptera</taxon>
        <taxon>Endopterygota</taxon>
        <taxon>Hymenoptera</taxon>
        <taxon>Apocrita</taxon>
        <taxon>Aculeata</taxon>
        <taxon>Formicoidea</taxon>
        <taxon>Formicidae</taxon>
        <taxon>Formicinae</taxon>
        <taxon>Lasius</taxon>
        <taxon>Lasius</taxon>
    </lineage>
</organism>
<dbReference type="Proteomes" id="UP000036403">
    <property type="component" value="Unassembled WGS sequence"/>
</dbReference>
<protein>
    <submittedName>
        <fullName evidence="1">Uncharacterized protein</fullName>
    </submittedName>
</protein>
<proteinExistence type="predicted"/>
<gene>
    <name evidence="1" type="ORF">RF55_19534</name>
</gene>
<dbReference type="AlphaFoldDB" id="A0A0J7K0F1"/>
<reference evidence="1 2" key="1">
    <citation type="submission" date="2015-04" db="EMBL/GenBank/DDBJ databases">
        <title>Lasius niger genome sequencing.</title>
        <authorList>
            <person name="Konorov E.A."/>
            <person name="Nikitin M.A."/>
            <person name="Kirill M.V."/>
            <person name="Chang P."/>
        </authorList>
    </citation>
    <scope>NUCLEOTIDE SEQUENCE [LARGE SCALE GENOMIC DNA]</scope>
    <source>
        <tissue evidence="1">Whole</tissue>
    </source>
</reference>
<comment type="caution">
    <text evidence="1">The sequence shown here is derived from an EMBL/GenBank/DDBJ whole genome shotgun (WGS) entry which is preliminary data.</text>
</comment>
<sequence>MTFPNKINYSLPSGYPGDIASANPRRSAISSEAGFRCGLGGLVVGEFGWVQDDGVNVLNSASASNKNAVPTGFVIRDMTAILQGFNEEGSMVIPSGFPANLMTGGDYWAISSVDTKAGDAVFANPTDGTLAASGNITGFSVARGGPAGNIIMISAPCAPMPAQANTPKS</sequence>
<evidence type="ECO:0000313" key="2">
    <source>
        <dbReference type="Proteomes" id="UP000036403"/>
    </source>
</evidence>